<dbReference type="AlphaFoldDB" id="A0AAN5L639"/>
<protein>
    <recommendedName>
        <fullName evidence="5">transketolase</fullName>
        <ecNumber evidence="5">2.2.1.1</ecNumber>
    </recommendedName>
</protein>
<evidence type="ECO:0000256" key="9">
    <source>
        <dbReference type="ARBA" id="ARBA00023052"/>
    </source>
</evidence>
<dbReference type="InterPro" id="IPR009014">
    <property type="entry name" value="Transketo_C/PFOR_II"/>
</dbReference>
<dbReference type="RefSeq" id="WP_349200360.1">
    <property type="nucleotide sequence ID" value="NZ_JBBNOX010000011.1"/>
</dbReference>
<sequence>NMSTWRPCDQVESAIAWKYGVERQDGPTALILSRQNLAQQERTEEQLANVARGGYVLKDCAGQPELIFIATGSEVELAVAAYEKLTAEGVKARVVSMPSTDAFDKQDAAYREAVLPKAVSARVAIEAGIADYWFKYVGLNGAIVGMTTFGESAPAEQLFEEFGFTVDNVVAKAKALL</sequence>
<organism evidence="11 12">
    <name type="scientific">Klebsiella oxytoca</name>
    <dbReference type="NCBI Taxonomy" id="571"/>
    <lineage>
        <taxon>Bacteria</taxon>
        <taxon>Pseudomonadati</taxon>
        <taxon>Pseudomonadota</taxon>
        <taxon>Gammaproteobacteria</taxon>
        <taxon>Enterobacterales</taxon>
        <taxon>Enterobacteriaceae</taxon>
        <taxon>Klebsiella/Raoultella group</taxon>
        <taxon>Klebsiella</taxon>
    </lineage>
</organism>
<comment type="subunit">
    <text evidence="4">Homodimer.</text>
</comment>
<evidence type="ECO:0000313" key="12">
    <source>
        <dbReference type="Proteomes" id="UP000856143"/>
    </source>
</evidence>
<dbReference type="GO" id="GO:0004802">
    <property type="term" value="F:transketolase activity"/>
    <property type="evidence" value="ECO:0007669"/>
    <property type="project" value="UniProtKB-EC"/>
</dbReference>
<dbReference type="InterPro" id="IPR029061">
    <property type="entry name" value="THDP-binding"/>
</dbReference>
<accession>A0AAN5L639</accession>
<dbReference type="InterPro" id="IPR055152">
    <property type="entry name" value="Transketolase-like_C_2"/>
</dbReference>
<dbReference type="Gene3D" id="3.40.50.920">
    <property type="match status" value="1"/>
</dbReference>
<evidence type="ECO:0000256" key="2">
    <source>
        <dbReference type="ARBA" id="ARBA00001964"/>
    </source>
</evidence>
<dbReference type="GO" id="GO:0005829">
    <property type="term" value="C:cytosol"/>
    <property type="evidence" value="ECO:0007669"/>
    <property type="project" value="TreeGrafter"/>
</dbReference>
<keyword evidence="8" id="KW-0460">Magnesium</keyword>
<dbReference type="Gene3D" id="3.40.50.970">
    <property type="match status" value="1"/>
</dbReference>
<dbReference type="Pfam" id="PF22613">
    <property type="entry name" value="Transketolase_C_1"/>
    <property type="match status" value="1"/>
</dbReference>
<comment type="caution">
    <text evidence="11">The sequence shown here is derived from an EMBL/GenBank/DDBJ whole genome shotgun (WGS) entry which is preliminary data.</text>
</comment>
<gene>
    <name evidence="11" type="ORF">I8Y21_001680</name>
</gene>
<dbReference type="EMBL" id="DACSEO010000015">
    <property type="protein sequence ID" value="HAT1681045.1"/>
    <property type="molecule type" value="Genomic_DNA"/>
</dbReference>
<evidence type="ECO:0000256" key="7">
    <source>
        <dbReference type="ARBA" id="ARBA00022723"/>
    </source>
</evidence>
<dbReference type="FunFam" id="3.40.50.920:FF:000003">
    <property type="entry name" value="Transketolase"/>
    <property type="match status" value="1"/>
</dbReference>
<dbReference type="SUPFAM" id="SSF52922">
    <property type="entry name" value="TK C-terminal domain-like"/>
    <property type="match status" value="1"/>
</dbReference>
<evidence type="ECO:0000256" key="5">
    <source>
        <dbReference type="ARBA" id="ARBA00013152"/>
    </source>
</evidence>
<dbReference type="Proteomes" id="UP000856143">
    <property type="component" value="Unassembled WGS sequence"/>
</dbReference>
<evidence type="ECO:0000259" key="10">
    <source>
        <dbReference type="Pfam" id="PF22613"/>
    </source>
</evidence>
<dbReference type="GO" id="GO:0046872">
    <property type="term" value="F:metal ion binding"/>
    <property type="evidence" value="ECO:0007669"/>
    <property type="project" value="UniProtKB-KW"/>
</dbReference>
<name>A0AAN5L639_KLEOX</name>
<dbReference type="GO" id="GO:0006098">
    <property type="term" value="P:pentose-phosphate shunt"/>
    <property type="evidence" value="ECO:0007669"/>
    <property type="project" value="TreeGrafter"/>
</dbReference>
<evidence type="ECO:0000256" key="6">
    <source>
        <dbReference type="ARBA" id="ARBA00022679"/>
    </source>
</evidence>
<evidence type="ECO:0000256" key="3">
    <source>
        <dbReference type="ARBA" id="ARBA00007131"/>
    </source>
</evidence>
<reference evidence="11" key="1">
    <citation type="journal article" date="2018" name="Genome Biol.">
        <title>SKESA: strategic k-mer extension for scrupulous assemblies.</title>
        <authorList>
            <person name="Souvorov A."/>
            <person name="Agarwala R."/>
            <person name="Lipman D.J."/>
        </authorList>
    </citation>
    <scope>NUCLEOTIDE SEQUENCE</scope>
    <source>
        <strain evidence="11">R404</strain>
    </source>
</reference>
<keyword evidence="7" id="KW-0479">Metal-binding</keyword>
<proteinExistence type="inferred from homology"/>
<comment type="cofactor">
    <cofactor evidence="2">
        <name>thiamine diphosphate</name>
        <dbReference type="ChEBI" id="CHEBI:58937"/>
    </cofactor>
</comment>
<dbReference type="InterPro" id="IPR033247">
    <property type="entry name" value="Transketolase_fam"/>
</dbReference>
<feature type="non-terminal residue" evidence="11">
    <location>
        <position position="1"/>
    </location>
</feature>
<dbReference type="PANTHER" id="PTHR43522">
    <property type="entry name" value="TRANSKETOLASE"/>
    <property type="match status" value="1"/>
</dbReference>
<comment type="cofactor">
    <cofactor evidence="1">
        <name>Mg(2+)</name>
        <dbReference type="ChEBI" id="CHEBI:18420"/>
    </cofactor>
</comment>
<evidence type="ECO:0000313" key="11">
    <source>
        <dbReference type="EMBL" id="HAT1681045.1"/>
    </source>
</evidence>
<keyword evidence="6 11" id="KW-0808">Transferase</keyword>
<evidence type="ECO:0000256" key="8">
    <source>
        <dbReference type="ARBA" id="ARBA00022842"/>
    </source>
</evidence>
<dbReference type="EC" id="2.2.1.1" evidence="5"/>
<evidence type="ECO:0000256" key="4">
    <source>
        <dbReference type="ARBA" id="ARBA00011738"/>
    </source>
</evidence>
<feature type="domain" description="Transketolase-like C-terminal" evidence="10">
    <location>
        <begin position="53"/>
        <end position="165"/>
    </location>
</feature>
<dbReference type="SUPFAM" id="SSF52518">
    <property type="entry name" value="Thiamin diphosphate-binding fold (THDP-binding)"/>
    <property type="match status" value="1"/>
</dbReference>
<dbReference type="PANTHER" id="PTHR43522:SF2">
    <property type="entry name" value="TRANSKETOLASE 1-RELATED"/>
    <property type="match status" value="1"/>
</dbReference>
<comment type="similarity">
    <text evidence="3">Belongs to the transketolase family.</text>
</comment>
<keyword evidence="9" id="KW-0786">Thiamine pyrophosphate</keyword>
<reference evidence="11" key="2">
    <citation type="submission" date="2020-11" db="EMBL/GenBank/DDBJ databases">
        <authorList>
            <consortium name="NCBI Pathogen Detection Project"/>
        </authorList>
    </citation>
    <scope>NUCLEOTIDE SEQUENCE</scope>
    <source>
        <strain evidence="11">R404</strain>
    </source>
</reference>
<evidence type="ECO:0000256" key="1">
    <source>
        <dbReference type="ARBA" id="ARBA00001946"/>
    </source>
</evidence>